<dbReference type="InterPro" id="IPR036259">
    <property type="entry name" value="MFS_trans_sf"/>
</dbReference>
<proteinExistence type="predicted"/>
<evidence type="ECO:0000256" key="5">
    <source>
        <dbReference type="ARBA" id="ARBA00023136"/>
    </source>
</evidence>
<name>A0ABR9QY05_9FIRM</name>
<organism evidence="8 9">
    <name type="scientific">Gallibacter intestinalis</name>
    <dbReference type="NCBI Taxonomy" id="2779356"/>
    <lineage>
        <taxon>Bacteria</taxon>
        <taxon>Bacillati</taxon>
        <taxon>Bacillota</taxon>
        <taxon>Clostridia</taxon>
        <taxon>Eubacteriales</taxon>
        <taxon>Eubacteriaceae</taxon>
        <taxon>Gallibacter</taxon>
    </lineage>
</organism>
<keyword evidence="5 6" id="KW-0472">Membrane</keyword>
<dbReference type="PANTHER" id="PTHR42718:SF9">
    <property type="entry name" value="MAJOR FACILITATOR SUPERFAMILY MULTIDRUG TRANSPORTER MFSC"/>
    <property type="match status" value="1"/>
</dbReference>
<dbReference type="Gene3D" id="1.20.1250.20">
    <property type="entry name" value="MFS general substrate transporter like domains"/>
    <property type="match status" value="1"/>
</dbReference>
<dbReference type="InterPro" id="IPR011701">
    <property type="entry name" value="MFS"/>
</dbReference>
<feature type="transmembrane region" description="Helical" evidence="6">
    <location>
        <begin position="359"/>
        <end position="381"/>
    </location>
</feature>
<reference evidence="8 9" key="1">
    <citation type="submission" date="2020-10" db="EMBL/GenBank/DDBJ databases">
        <title>ChiBAC.</title>
        <authorList>
            <person name="Zenner C."/>
            <person name="Hitch T.C.A."/>
            <person name="Clavel T."/>
        </authorList>
    </citation>
    <scope>NUCLEOTIDE SEQUENCE [LARGE SCALE GENOMIC DNA]</scope>
    <source>
        <strain evidence="8 9">DSM 108706</strain>
    </source>
</reference>
<comment type="caution">
    <text evidence="8">The sequence shown here is derived from an EMBL/GenBank/DDBJ whole genome shotgun (WGS) entry which is preliminary data.</text>
</comment>
<feature type="transmembrane region" description="Helical" evidence="6">
    <location>
        <begin position="273"/>
        <end position="290"/>
    </location>
</feature>
<evidence type="ECO:0000313" key="9">
    <source>
        <dbReference type="Proteomes" id="UP001516588"/>
    </source>
</evidence>
<dbReference type="SUPFAM" id="SSF103473">
    <property type="entry name" value="MFS general substrate transporter"/>
    <property type="match status" value="1"/>
</dbReference>
<feature type="transmembrane region" description="Helical" evidence="6">
    <location>
        <begin position="46"/>
        <end position="65"/>
    </location>
</feature>
<evidence type="ECO:0000256" key="2">
    <source>
        <dbReference type="ARBA" id="ARBA00022448"/>
    </source>
</evidence>
<comment type="subcellular location">
    <subcellularLocation>
        <location evidence="1">Cell membrane</location>
        <topology evidence="1">Multi-pass membrane protein</topology>
    </subcellularLocation>
</comment>
<dbReference type="InterPro" id="IPR020846">
    <property type="entry name" value="MFS_dom"/>
</dbReference>
<feature type="transmembrane region" description="Helical" evidence="6">
    <location>
        <begin position="296"/>
        <end position="320"/>
    </location>
</feature>
<evidence type="ECO:0000256" key="6">
    <source>
        <dbReference type="SAM" id="Phobius"/>
    </source>
</evidence>
<dbReference type="Proteomes" id="UP001516588">
    <property type="component" value="Unassembled WGS sequence"/>
</dbReference>
<feature type="domain" description="Major facilitator superfamily (MFS) profile" evidence="7">
    <location>
        <begin position="7"/>
        <end position="381"/>
    </location>
</feature>
<feature type="transmembrane region" description="Helical" evidence="6">
    <location>
        <begin position="332"/>
        <end position="353"/>
    </location>
</feature>
<feature type="transmembrane region" description="Helical" evidence="6">
    <location>
        <begin position="141"/>
        <end position="160"/>
    </location>
</feature>
<gene>
    <name evidence="8" type="ORF">INF20_05620</name>
</gene>
<feature type="transmembrane region" description="Helical" evidence="6">
    <location>
        <begin position="244"/>
        <end position="261"/>
    </location>
</feature>
<dbReference type="PANTHER" id="PTHR42718">
    <property type="entry name" value="MAJOR FACILITATOR SUPERFAMILY MULTIDRUG TRANSPORTER MFSC"/>
    <property type="match status" value="1"/>
</dbReference>
<evidence type="ECO:0000256" key="4">
    <source>
        <dbReference type="ARBA" id="ARBA00022989"/>
    </source>
</evidence>
<protein>
    <submittedName>
        <fullName evidence="8">MFS transporter</fullName>
    </submittedName>
</protein>
<dbReference type="PROSITE" id="PS50850">
    <property type="entry name" value="MFS"/>
    <property type="match status" value="1"/>
</dbReference>
<keyword evidence="2" id="KW-0813">Transport</keyword>
<dbReference type="Pfam" id="PF07690">
    <property type="entry name" value="MFS_1"/>
    <property type="match status" value="1"/>
</dbReference>
<feature type="transmembrane region" description="Helical" evidence="6">
    <location>
        <begin position="77"/>
        <end position="100"/>
    </location>
</feature>
<evidence type="ECO:0000256" key="3">
    <source>
        <dbReference type="ARBA" id="ARBA00022692"/>
    </source>
</evidence>
<evidence type="ECO:0000259" key="7">
    <source>
        <dbReference type="PROSITE" id="PS50850"/>
    </source>
</evidence>
<dbReference type="EMBL" id="JADCKA010000009">
    <property type="protein sequence ID" value="MBE5035759.1"/>
    <property type="molecule type" value="Genomic_DNA"/>
</dbReference>
<accession>A0ABR9QY05</accession>
<feature type="transmembrane region" description="Helical" evidence="6">
    <location>
        <begin position="166"/>
        <end position="186"/>
    </location>
</feature>
<dbReference type="CDD" id="cd17473">
    <property type="entry name" value="MFS_arabinose_efflux_permease_like"/>
    <property type="match status" value="1"/>
</dbReference>
<keyword evidence="9" id="KW-1185">Reference proteome</keyword>
<feature type="transmembrane region" description="Helical" evidence="6">
    <location>
        <begin position="207"/>
        <end position="232"/>
    </location>
</feature>
<evidence type="ECO:0000313" key="8">
    <source>
        <dbReference type="EMBL" id="MBE5035759.1"/>
    </source>
</evidence>
<feature type="transmembrane region" description="Helical" evidence="6">
    <location>
        <begin position="12"/>
        <end position="34"/>
    </location>
</feature>
<keyword evidence="4 6" id="KW-1133">Transmembrane helix</keyword>
<dbReference type="RefSeq" id="WP_226385408.1">
    <property type="nucleotide sequence ID" value="NZ_JADCKA010000009.1"/>
</dbReference>
<evidence type="ECO:0000256" key="1">
    <source>
        <dbReference type="ARBA" id="ARBA00004651"/>
    </source>
</evidence>
<keyword evidence="3 6" id="KW-0812">Transmembrane</keyword>
<sequence>MNTMKKDIGKAGIVAIMFMSSLTVMVGNAITPALPELGKVFGLGNFASWLVTAPALGVVVTSIFFGKLIDKVGPYKVGVAGLFFYGLTGVLGAFMPNAVLLFIDRFLLGAATATIMSSGVTLIAGFFQGEMQLKILAIQGMSMEFGGVVFLGVAGFLADFTWKTPFFIYALGFLALLMILIFIPAIGPISENNDDNNNQTNAKGVPLALVLLIAFLGMLMFFTAMVSLPIYLQNNLGYSPSFTGYYLAVLDLIAVLAAGFMPKIVAKIKAQGCLTIAFICYALAYILYFISPAKIILAIAVVFMGLGFGLSTPLFNSLVVSKSAPEKKGINASLCTMAMFTGQFLSAMLVSFISGLSLFIIASSIAIIIGICILPVSRYFAK</sequence>
<feature type="transmembrane region" description="Helical" evidence="6">
    <location>
        <begin position="106"/>
        <end position="129"/>
    </location>
</feature>